<sequence length="63" mass="7074">MPHKEEKRTCGYISKGEHGADLFIPFCDNLLLRMSHMMAQSEISPEKRACGKGKRRLVSGPAE</sequence>
<evidence type="ECO:0000313" key="1">
    <source>
        <dbReference type="EMBL" id="PSR70896.1"/>
    </source>
</evidence>
<dbReference type="Proteomes" id="UP000186601">
    <property type="component" value="Unassembled WGS sequence"/>
</dbReference>
<accession>A0A2R6NEW6</accession>
<dbReference type="EMBL" id="MLYV02001304">
    <property type="protein sequence ID" value="PSR70896.1"/>
    <property type="molecule type" value="Genomic_DNA"/>
</dbReference>
<comment type="caution">
    <text evidence="1">The sequence shown here is derived from an EMBL/GenBank/DDBJ whole genome shotgun (WGS) entry which is preliminary data.</text>
</comment>
<organism evidence="1 2">
    <name type="scientific">Hermanssonia centrifuga</name>
    <dbReference type="NCBI Taxonomy" id="98765"/>
    <lineage>
        <taxon>Eukaryota</taxon>
        <taxon>Fungi</taxon>
        <taxon>Dikarya</taxon>
        <taxon>Basidiomycota</taxon>
        <taxon>Agaricomycotina</taxon>
        <taxon>Agaricomycetes</taxon>
        <taxon>Polyporales</taxon>
        <taxon>Meruliaceae</taxon>
        <taxon>Hermanssonia</taxon>
    </lineage>
</organism>
<protein>
    <submittedName>
        <fullName evidence="1">Uncharacterized protein</fullName>
    </submittedName>
</protein>
<gene>
    <name evidence="1" type="ORF">PHLCEN_2v13210</name>
</gene>
<name>A0A2R6NEW6_9APHY</name>
<evidence type="ECO:0000313" key="2">
    <source>
        <dbReference type="Proteomes" id="UP000186601"/>
    </source>
</evidence>
<proteinExistence type="predicted"/>
<keyword evidence="2" id="KW-1185">Reference proteome</keyword>
<reference evidence="1 2" key="1">
    <citation type="submission" date="2018-02" db="EMBL/GenBank/DDBJ databases">
        <title>Genome sequence of the basidiomycete white-rot fungus Phlebia centrifuga.</title>
        <authorList>
            <person name="Granchi Z."/>
            <person name="Peng M."/>
            <person name="de Vries R.P."/>
            <person name="Hilden K."/>
            <person name="Makela M.R."/>
            <person name="Grigoriev I."/>
            <person name="Riley R."/>
        </authorList>
    </citation>
    <scope>NUCLEOTIDE SEQUENCE [LARGE SCALE GENOMIC DNA]</scope>
    <source>
        <strain evidence="1 2">FBCC195</strain>
    </source>
</reference>
<dbReference type="AlphaFoldDB" id="A0A2R6NEW6"/>